<feature type="region of interest" description="Disordered" evidence="1">
    <location>
        <begin position="260"/>
        <end position="284"/>
    </location>
</feature>
<organism evidence="2 3">
    <name type="scientific">Brevibacterium pityocampae</name>
    <dbReference type="NCBI Taxonomy" id="506594"/>
    <lineage>
        <taxon>Bacteria</taxon>
        <taxon>Bacillati</taxon>
        <taxon>Actinomycetota</taxon>
        <taxon>Actinomycetes</taxon>
        <taxon>Micrococcales</taxon>
        <taxon>Brevibacteriaceae</taxon>
        <taxon>Brevibacterium</taxon>
    </lineage>
</organism>
<dbReference type="InterPro" id="IPR022183">
    <property type="entry name" value="DUF3710"/>
</dbReference>
<dbReference type="EMBL" id="BAABGL010000008">
    <property type="protein sequence ID" value="GAA4389975.1"/>
    <property type="molecule type" value="Genomic_DNA"/>
</dbReference>
<reference evidence="3" key="1">
    <citation type="journal article" date="2019" name="Int. J. Syst. Evol. Microbiol.">
        <title>The Global Catalogue of Microorganisms (GCM) 10K type strain sequencing project: providing services to taxonomists for standard genome sequencing and annotation.</title>
        <authorList>
            <consortium name="The Broad Institute Genomics Platform"/>
            <consortium name="The Broad Institute Genome Sequencing Center for Infectious Disease"/>
            <person name="Wu L."/>
            <person name="Ma J."/>
        </authorList>
    </citation>
    <scope>NUCLEOTIDE SEQUENCE [LARGE SCALE GENOMIC DNA]</scope>
    <source>
        <strain evidence="3">JCM 17808</strain>
    </source>
</reference>
<feature type="compositionally biased region" description="Acidic residues" evidence="1">
    <location>
        <begin position="15"/>
        <end position="71"/>
    </location>
</feature>
<accession>A0ABP8JFB2</accession>
<feature type="compositionally biased region" description="Basic and acidic residues" evidence="1">
    <location>
        <begin position="266"/>
        <end position="284"/>
    </location>
</feature>
<evidence type="ECO:0000313" key="2">
    <source>
        <dbReference type="EMBL" id="GAA4389975.1"/>
    </source>
</evidence>
<sequence>MGLFDRFRKSAPATDEVEERDDLDAERDEDTGLDASDDAGADDDAREPSDLTDEDADDGSLDDPAEEDEEDLAKAAPLDRVDNGPWDSEEEFGEENRIDLGALQIPVRDGMQVRLDAEEGTNRILAVTLVHQGGAVQLQAFAAPRSEGLWKSVRTQIRDNVVQKGGAVDELYTALGTELLTRIPVRTKDGKAAARVARFAGVDGPRWFVRAVFTGKAITDEDVRAELVQIFRGTVVHRGTEAMPPRDLLVLSQPTAVKAPAAPESAVRDDIDPFERGPEITEVR</sequence>
<gene>
    <name evidence="2" type="ORF">GCM10023167_16170</name>
</gene>
<evidence type="ECO:0000256" key="1">
    <source>
        <dbReference type="SAM" id="MobiDB-lite"/>
    </source>
</evidence>
<proteinExistence type="predicted"/>
<dbReference type="Proteomes" id="UP001500642">
    <property type="component" value="Unassembled WGS sequence"/>
</dbReference>
<dbReference type="RefSeq" id="WP_295687379.1">
    <property type="nucleotide sequence ID" value="NZ_BAABGL010000008.1"/>
</dbReference>
<comment type="caution">
    <text evidence="2">The sequence shown here is derived from an EMBL/GenBank/DDBJ whole genome shotgun (WGS) entry which is preliminary data.</text>
</comment>
<evidence type="ECO:0000313" key="3">
    <source>
        <dbReference type="Proteomes" id="UP001500642"/>
    </source>
</evidence>
<name>A0ABP8JFB2_9MICO</name>
<feature type="region of interest" description="Disordered" evidence="1">
    <location>
        <begin position="1"/>
        <end position="97"/>
    </location>
</feature>
<keyword evidence="3" id="KW-1185">Reference proteome</keyword>
<protein>
    <submittedName>
        <fullName evidence="2">DUF3710 domain-containing protein</fullName>
    </submittedName>
</protein>
<dbReference type="Pfam" id="PF12502">
    <property type="entry name" value="DUF3710"/>
    <property type="match status" value="1"/>
</dbReference>